<organism evidence="1 2">
    <name type="scientific">Desulfosarcina alkanivorans</name>
    <dbReference type="NCBI Taxonomy" id="571177"/>
    <lineage>
        <taxon>Bacteria</taxon>
        <taxon>Pseudomonadati</taxon>
        <taxon>Thermodesulfobacteriota</taxon>
        <taxon>Desulfobacteria</taxon>
        <taxon>Desulfobacterales</taxon>
        <taxon>Desulfosarcinaceae</taxon>
        <taxon>Desulfosarcina</taxon>
    </lineage>
</organism>
<gene>
    <name evidence="1" type="ORF">DSCA_61700</name>
</gene>
<protein>
    <submittedName>
        <fullName evidence="1">Uncharacterized protein</fullName>
    </submittedName>
</protein>
<dbReference type="KEGG" id="dalk:DSCA_61700"/>
<proteinExistence type="predicted"/>
<dbReference type="EMBL" id="AP021874">
    <property type="protein sequence ID" value="BBO72240.1"/>
    <property type="molecule type" value="Genomic_DNA"/>
</dbReference>
<evidence type="ECO:0000313" key="1">
    <source>
        <dbReference type="EMBL" id="BBO72240.1"/>
    </source>
</evidence>
<evidence type="ECO:0000313" key="2">
    <source>
        <dbReference type="Proteomes" id="UP000427906"/>
    </source>
</evidence>
<reference evidence="1 2" key="1">
    <citation type="submission" date="2019-11" db="EMBL/GenBank/DDBJ databases">
        <title>Comparative genomics of hydrocarbon-degrading Desulfosarcina strains.</title>
        <authorList>
            <person name="Watanabe M."/>
            <person name="Kojima H."/>
            <person name="Fukui M."/>
        </authorList>
    </citation>
    <scope>NUCLEOTIDE SEQUENCE [LARGE SCALE GENOMIC DNA]</scope>
    <source>
        <strain evidence="1 2">PL12</strain>
    </source>
</reference>
<name>A0A5K7YV96_9BACT</name>
<keyword evidence="2" id="KW-1185">Reference proteome</keyword>
<dbReference type="AlphaFoldDB" id="A0A5K7YV96"/>
<sequence>MLYWSFTLRFIQKIMIKLQKRYKTTDSNQGEWRVPLFSYYVNEDITWFEKIPINSSMDVLNGGLKTVISLPARKNQILFAMRTQIASIIALNGPQACVAEIRDTCTSRRGMSCSLRPCPNPYLETDASGG</sequence>
<accession>A0A5K7YV96</accession>
<dbReference type="Proteomes" id="UP000427906">
    <property type="component" value="Chromosome"/>
</dbReference>